<keyword evidence="2" id="KW-0378">Hydrolase</keyword>
<gene>
    <name evidence="4" type="ORF">ACFSSA_05080</name>
</gene>
<dbReference type="InterPro" id="IPR007431">
    <property type="entry name" value="ACP_PD"/>
</dbReference>
<reference evidence="5" key="1">
    <citation type="journal article" date="2019" name="Int. J. Syst. Evol. Microbiol.">
        <title>The Global Catalogue of Microorganisms (GCM) 10K type strain sequencing project: providing services to taxonomists for standard genome sequencing and annotation.</title>
        <authorList>
            <consortium name="The Broad Institute Genomics Platform"/>
            <consortium name="The Broad Institute Genome Sequencing Center for Infectious Disease"/>
            <person name="Wu L."/>
            <person name="Ma J."/>
        </authorList>
    </citation>
    <scope>NUCLEOTIDE SEQUENCE [LARGE SCALE GENOMIC DNA]</scope>
    <source>
        <strain evidence="5">CGMCC 4.7106</strain>
    </source>
</reference>
<dbReference type="EMBL" id="JBHUIT010000003">
    <property type="protein sequence ID" value="MFD2256042.1"/>
    <property type="molecule type" value="Genomic_DNA"/>
</dbReference>
<dbReference type="PIRSF" id="PIRSF011489">
    <property type="entry name" value="DUF479"/>
    <property type="match status" value="1"/>
</dbReference>
<evidence type="ECO:0000313" key="4">
    <source>
        <dbReference type="EMBL" id="MFD2256042.1"/>
    </source>
</evidence>
<name>A0ABW5D4N9_9BACT</name>
<evidence type="ECO:0000256" key="3">
    <source>
        <dbReference type="ARBA" id="ARBA00023098"/>
    </source>
</evidence>
<sequence>MNFLAHLYLAEASDESLVGNILGDFVKGRPETLQDRFPEGVITGIRQHRAIDAFTDSHSSFARSRILLPAHRRRLAGVVVDVFYDYFLSQQWIGGEKARKDFIHHCYDTLRKHDSWFNPLFREALPRMISENWLECYSSLPGLALTFRRIASRGPAASPVLGAEEDLANQLSAFEANYSEFFPQLCRFSRTWTKTHA</sequence>
<keyword evidence="3" id="KW-0443">Lipid metabolism</keyword>
<proteinExistence type="predicted"/>
<keyword evidence="5" id="KW-1185">Reference proteome</keyword>
<evidence type="ECO:0000256" key="1">
    <source>
        <dbReference type="ARBA" id="ARBA00022516"/>
    </source>
</evidence>
<accession>A0ABW5D4N9</accession>
<organism evidence="4 5">
    <name type="scientific">Luteolibacter algae</name>
    <dbReference type="NCBI Taxonomy" id="454151"/>
    <lineage>
        <taxon>Bacteria</taxon>
        <taxon>Pseudomonadati</taxon>
        <taxon>Verrucomicrobiota</taxon>
        <taxon>Verrucomicrobiia</taxon>
        <taxon>Verrucomicrobiales</taxon>
        <taxon>Verrucomicrobiaceae</taxon>
        <taxon>Luteolibacter</taxon>
    </lineage>
</organism>
<dbReference type="PANTHER" id="PTHR38764:SF1">
    <property type="entry name" value="ACYL CARRIER PROTEIN PHOSPHODIESTERASE"/>
    <property type="match status" value="1"/>
</dbReference>
<protein>
    <submittedName>
        <fullName evidence="4">ACP phosphodiesterase</fullName>
    </submittedName>
</protein>
<evidence type="ECO:0000313" key="5">
    <source>
        <dbReference type="Proteomes" id="UP001597375"/>
    </source>
</evidence>
<dbReference type="Pfam" id="PF04336">
    <property type="entry name" value="ACP_PD"/>
    <property type="match status" value="1"/>
</dbReference>
<dbReference type="RefSeq" id="WP_386818933.1">
    <property type="nucleotide sequence ID" value="NZ_JBHUIT010000003.1"/>
</dbReference>
<comment type="caution">
    <text evidence="4">The sequence shown here is derived from an EMBL/GenBank/DDBJ whole genome shotgun (WGS) entry which is preliminary data.</text>
</comment>
<evidence type="ECO:0000256" key="2">
    <source>
        <dbReference type="ARBA" id="ARBA00022801"/>
    </source>
</evidence>
<dbReference type="PANTHER" id="PTHR38764">
    <property type="entry name" value="ACYL CARRIER PROTEIN PHOSPHODIESTERASE"/>
    <property type="match status" value="1"/>
</dbReference>
<dbReference type="Proteomes" id="UP001597375">
    <property type="component" value="Unassembled WGS sequence"/>
</dbReference>
<keyword evidence="1" id="KW-0444">Lipid biosynthesis</keyword>